<dbReference type="PROSITE" id="PS50977">
    <property type="entry name" value="HTH_TETR_2"/>
    <property type="match status" value="1"/>
</dbReference>
<proteinExistence type="predicted"/>
<dbReference type="SUPFAM" id="SSF46689">
    <property type="entry name" value="Homeodomain-like"/>
    <property type="match status" value="1"/>
</dbReference>
<name>A0A147I9V1_9SPHN</name>
<dbReference type="PATRIC" id="fig|869719.3.peg.35"/>
<accession>A0A147I9V1</accession>
<keyword evidence="7" id="KW-1185">Reference proteome</keyword>
<dbReference type="PRINTS" id="PR00455">
    <property type="entry name" value="HTHTETR"/>
</dbReference>
<dbReference type="Pfam" id="PF00440">
    <property type="entry name" value="TetR_N"/>
    <property type="match status" value="1"/>
</dbReference>
<feature type="DNA-binding region" description="H-T-H motif" evidence="4">
    <location>
        <begin position="41"/>
        <end position="60"/>
    </location>
</feature>
<dbReference type="AlphaFoldDB" id="A0A147I9V1"/>
<keyword evidence="1" id="KW-0805">Transcription regulation</keyword>
<sequence length="225" mass="24678">MKKPELAPKKRPSQPRSHDTFELIVETAGRLLEQVGFEQLTTNLVCKEAGLSPPALYRYFPNKYAILKEMGDRLMRAQDAAALDGLEDGGLVDLAFEERVARSLEIQNRVIEITRSFPGSIAITRALRAVPMLDAVRIASRNAVAAHHAIAYARFYPAIPIDALQTCAKLTIEMHYAAMEAVLEDPGPDSQGIIEGVCRATLLYADDLQRRHAAARTASSEPAPA</sequence>
<dbReference type="GO" id="GO:0000976">
    <property type="term" value="F:transcription cis-regulatory region binding"/>
    <property type="evidence" value="ECO:0007669"/>
    <property type="project" value="TreeGrafter"/>
</dbReference>
<dbReference type="EMBL" id="LDTB01000001">
    <property type="protein sequence ID" value="KTT76676.1"/>
    <property type="molecule type" value="Genomic_DNA"/>
</dbReference>
<evidence type="ECO:0000256" key="1">
    <source>
        <dbReference type="ARBA" id="ARBA00023015"/>
    </source>
</evidence>
<comment type="caution">
    <text evidence="6">The sequence shown here is derived from an EMBL/GenBank/DDBJ whole genome shotgun (WGS) entry which is preliminary data.</text>
</comment>
<organism evidence="6 7">
    <name type="scientific">Sphingomonas endophytica</name>
    <dbReference type="NCBI Taxonomy" id="869719"/>
    <lineage>
        <taxon>Bacteria</taxon>
        <taxon>Pseudomonadati</taxon>
        <taxon>Pseudomonadota</taxon>
        <taxon>Alphaproteobacteria</taxon>
        <taxon>Sphingomonadales</taxon>
        <taxon>Sphingomonadaceae</taxon>
        <taxon>Sphingomonas</taxon>
    </lineage>
</organism>
<dbReference type="InterPro" id="IPR009057">
    <property type="entry name" value="Homeodomain-like_sf"/>
</dbReference>
<evidence type="ECO:0000259" key="5">
    <source>
        <dbReference type="PROSITE" id="PS50977"/>
    </source>
</evidence>
<evidence type="ECO:0000313" key="6">
    <source>
        <dbReference type="EMBL" id="KTT76676.1"/>
    </source>
</evidence>
<dbReference type="RefSeq" id="WP_058753956.1">
    <property type="nucleotide sequence ID" value="NZ_LDTB01000001.1"/>
</dbReference>
<dbReference type="GO" id="GO:0003700">
    <property type="term" value="F:DNA-binding transcription factor activity"/>
    <property type="evidence" value="ECO:0007669"/>
    <property type="project" value="TreeGrafter"/>
</dbReference>
<dbReference type="OrthoDB" id="9779746at2"/>
<evidence type="ECO:0000313" key="7">
    <source>
        <dbReference type="Proteomes" id="UP000074310"/>
    </source>
</evidence>
<dbReference type="InterPro" id="IPR001647">
    <property type="entry name" value="HTH_TetR"/>
</dbReference>
<keyword evidence="3" id="KW-0804">Transcription</keyword>
<dbReference type="PANTHER" id="PTHR30055">
    <property type="entry name" value="HTH-TYPE TRANSCRIPTIONAL REGULATOR RUTR"/>
    <property type="match status" value="1"/>
</dbReference>
<dbReference type="Proteomes" id="UP000074310">
    <property type="component" value="Unassembled WGS sequence"/>
</dbReference>
<reference evidence="6 7" key="1">
    <citation type="journal article" date="2016" name="Front. Microbiol.">
        <title>Genomic Resource of Rice Seed Associated Bacteria.</title>
        <authorList>
            <person name="Midha S."/>
            <person name="Bansal K."/>
            <person name="Sharma S."/>
            <person name="Kumar N."/>
            <person name="Patil P.P."/>
            <person name="Chaudhry V."/>
            <person name="Patil P.B."/>
        </authorList>
    </citation>
    <scope>NUCLEOTIDE SEQUENCE [LARGE SCALE GENOMIC DNA]</scope>
    <source>
        <strain evidence="6 7">NS334</strain>
    </source>
</reference>
<dbReference type="PROSITE" id="PS01081">
    <property type="entry name" value="HTH_TETR_1"/>
    <property type="match status" value="1"/>
</dbReference>
<protein>
    <recommendedName>
        <fullName evidence="5">HTH tetR-type domain-containing protein</fullName>
    </recommendedName>
</protein>
<keyword evidence="2 4" id="KW-0238">DNA-binding</keyword>
<evidence type="ECO:0000256" key="3">
    <source>
        <dbReference type="ARBA" id="ARBA00023163"/>
    </source>
</evidence>
<gene>
    <name evidence="6" type="ORF">NS334_00165</name>
</gene>
<feature type="domain" description="HTH tetR-type" evidence="5">
    <location>
        <begin position="18"/>
        <end position="78"/>
    </location>
</feature>
<dbReference type="InterPro" id="IPR050109">
    <property type="entry name" value="HTH-type_TetR-like_transc_reg"/>
</dbReference>
<dbReference type="InterPro" id="IPR023772">
    <property type="entry name" value="DNA-bd_HTH_TetR-type_CS"/>
</dbReference>
<dbReference type="PANTHER" id="PTHR30055:SF234">
    <property type="entry name" value="HTH-TYPE TRANSCRIPTIONAL REGULATOR BETI"/>
    <property type="match status" value="1"/>
</dbReference>
<dbReference type="Gene3D" id="1.10.357.10">
    <property type="entry name" value="Tetracycline Repressor, domain 2"/>
    <property type="match status" value="1"/>
</dbReference>
<evidence type="ECO:0000256" key="4">
    <source>
        <dbReference type="PROSITE-ProRule" id="PRU00335"/>
    </source>
</evidence>
<evidence type="ECO:0000256" key="2">
    <source>
        <dbReference type="ARBA" id="ARBA00023125"/>
    </source>
</evidence>